<gene>
    <name evidence="1" type="primary">ORF12685</name>
</gene>
<protein>
    <submittedName>
        <fullName evidence="1">Uncharacterized protein</fullName>
    </submittedName>
</protein>
<accession>A0A0B6Y6N2</accession>
<name>A0A0B6Y6N2_9EUPU</name>
<organism evidence="1">
    <name type="scientific">Arion vulgaris</name>
    <dbReference type="NCBI Taxonomy" id="1028688"/>
    <lineage>
        <taxon>Eukaryota</taxon>
        <taxon>Metazoa</taxon>
        <taxon>Spiralia</taxon>
        <taxon>Lophotrochozoa</taxon>
        <taxon>Mollusca</taxon>
        <taxon>Gastropoda</taxon>
        <taxon>Heterobranchia</taxon>
        <taxon>Euthyneura</taxon>
        <taxon>Panpulmonata</taxon>
        <taxon>Eupulmonata</taxon>
        <taxon>Stylommatophora</taxon>
        <taxon>Helicina</taxon>
        <taxon>Arionoidea</taxon>
        <taxon>Arionidae</taxon>
        <taxon>Arion</taxon>
    </lineage>
</organism>
<dbReference type="EMBL" id="HACG01004300">
    <property type="protein sequence ID" value="CEK51165.1"/>
    <property type="molecule type" value="Transcribed_RNA"/>
</dbReference>
<evidence type="ECO:0000313" key="1">
    <source>
        <dbReference type="EMBL" id="CEK51165.1"/>
    </source>
</evidence>
<reference evidence="1" key="1">
    <citation type="submission" date="2014-12" db="EMBL/GenBank/DDBJ databases">
        <title>Insight into the proteome of Arion vulgaris.</title>
        <authorList>
            <person name="Aradska J."/>
            <person name="Bulat T."/>
            <person name="Smidak R."/>
            <person name="Sarate P."/>
            <person name="Gangsoo J."/>
            <person name="Sialana F."/>
            <person name="Bilban M."/>
            <person name="Lubec G."/>
        </authorList>
    </citation>
    <scope>NUCLEOTIDE SEQUENCE</scope>
    <source>
        <tissue evidence="1">Skin</tissue>
    </source>
</reference>
<proteinExistence type="predicted"/>
<feature type="non-terminal residue" evidence="1">
    <location>
        <position position="1"/>
    </location>
</feature>
<sequence length="64" mass="7104">IESDALKEVNTYSKHIINITIRQSQFLLACYKNWGSGAYCITTGKVDGRCVKGSSSSSRLMIFL</sequence>
<dbReference type="AlphaFoldDB" id="A0A0B6Y6N2"/>